<proteinExistence type="predicted"/>
<dbReference type="OrthoDB" id="8240151at2"/>
<reference evidence="2" key="1">
    <citation type="submission" date="2006-03" db="EMBL/GenBank/DDBJ databases">
        <title>Complete sequence of Rhodopseudomonas palustris BisB18.</title>
        <authorList>
            <consortium name="US DOE Joint Genome Institute"/>
            <person name="Copeland A."/>
            <person name="Lucas S."/>
            <person name="Lapidus A."/>
            <person name="Barry K."/>
            <person name="Detter J.C."/>
            <person name="Glavina del Rio T."/>
            <person name="Hammon N."/>
            <person name="Israni S."/>
            <person name="Dalin E."/>
            <person name="Tice H."/>
            <person name="Pitluck S."/>
            <person name="Chain P."/>
            <person name="Malfatti S."/>
            <person name="Shin M."/>
            <person name="Vergez L."/>
            <person name="Schmutz J."/>
            <person name="Larimer F."/>
            <person name="Land M."/>
            <person name="Hauser L."/>
            <person name="Pelletier D.A."/>
            <person name="Kyrpides N."/>
            <person name="Anderson I."/>
            <person name="Oda Y."/>
            <person name="Harwood C.S."/>
            <person name="Richardson P."/>
        </authorList>
    </citation>
    <scope>NUCLEOTIDE SEQUENCE [LARGE SCALE GENOMIC DNA]</scope>
    <source>
        <strain evidence="2">BisB18</strain>
    </source>
</reference>
<sequence>MTFLSYVNRFVSNFVLLAVAYYSLNAMDKYQQRAILAFMILVYVAMRAVSALRSFSFFHRIERLEKEARRLGGMLGLGPEESLFRRQIITDVSTIRRSGEMKSYIDLMFLLLIVLICVTKIVTD</sequence>
<feature type="transmembrane region" description="Helical" evidence="1">
    <location>
        <begin position="7"/>
        <end position="24"/>
    </location>
</feature>
<evidence type="ECO:0000256" key="1">
    <source>
        <dbReference type="SAM" id="Phobius"/>
    </source>
</evidence>
<dbReference type="AlphaFoldDB" id="Q211Q1"/>
<organism evidence="2">
    <name type="scientific">Rhodopseudomonas palustris (strain BisB18)</name>
    <dbReference type="NCBI Taxonomy" id="316056"/>
    <lineage>
        <taxon>Bacteria</taxon>
        <taxon>Pseudomonadati</taxon>
        <taxon>Pseudomonadota</taxon>
        <taxon>Alphaproteobacteria</taxon>
        <taxon>Hyphomicrobiales</taxon>
        <taxon>Nitrobacteraceae</taxon>
        <taxon>Rhodopseudomonas</taxon>
    </lineage>
</organism>
<evidence type="ECO:0000313" key="2">
    <source>
        <dbReference type="EMBL" id="ABD88885.1"/>
    </source>
</evidence>
<dbReference type="EMBL" id="CP000301">
    <property type="protein sequence ID" value="ABD88885.1"/>
    <property type="molecule type" value="Genomic_DNA"/>
</dbReference>
<protein>
    <submittedName>
        <fullName evidence="2">Uncharacterized protein</fullName>
    </submittedName>
</protein>
<dbReference type="RefSeq" id="WP_011473773.1">
    <property type="nucleotide sequence ID" value="NC_007925.1"/>
</dbReference>
<dbReference type="HOGENOM" id="CLU_1999552_0_0_5"/>
<dbReference type="KEGG" id="rpc:RPC_3343"/>
<name>Q211Q1_RHOPB</name>
<dbReference type="eggNOG" id="ENOG5032P71">
    <property type="taxonomic scope" value="Bacteria"/>
</dbReference>
<accession>Q211Q1</accession>
<gene>
    <name evidence="2" type="ordered locus">RPC_3343</name>
</gene>
<keyword evidence="1" id="KW-0472">Membrane</keyword>
<keyword evidence="1" id="KW-0812">Transmembrane</keyword>
<feature type="transmembrane region" description="Helical" evidence="1">
    <location>
        <begin position="104"/>
        <end position="122"/>
    </location>
</feature>
<keyword evidence="1" id="KW-1133">Transmembrane helix</keyword>
<feature type="transmembrane region" description="Helical" evidence="1">
    <location>
        <begin position="30"/>
        <end position="50"/>
    </location>
</feature>